<keyword evidence="2" id="KW-0378">Hydrolase</keyword>
<dbReference type="InterPro" id="IPR027417">
    <property type="entry name" value="P-loop_NTPase"/>
</dbReference>
<feature type="region of interest" description="Disordered" evidence="4">
    <location>
        <begin position="384"/>
        <end position="476"/>
    </location>
</feature>
<dbReference type="SMART" id="SM00490">
    <property type="entry name" value="HELICc"/>
    <property type="match status" value="1"/>
</dbReference>
<dbReference type="PROSITE" id="PS51194">
    <property type="entry name" value="HELICASE_CTER"/>
    <property type="match status" value="1"/>
</dbReference>
<dbReference type="GO" id="GO:0008094">
    <property type="term" value="F:ATP-dependent activity, acting on DNA"/>
    <property type="evidence" value="ECO:0007669"/>
    <property type="project" value="TreeGrafter"/>
</dbReference>
<feature type="region of interest" description="Disordered" evidence="4">
    <location>
        <begin position="746"/>
        <end position="766"/>
    </location>
</feature>
<feature type="compositionally biased region" description="Polar residues" evidence="4">
    <location>
        <begin position="151"/>
        <end position="170"/>
    </location>
</feature>
<accession>A0AAU9KS89</accession>
<evidence type="ECO:0008006" key="9">
    <source>
        <dbReference type="Google" id="ProtNLM"/>
    </source>
</evidence>
<feature type="region of interest" description="Disordered" evidence="4">
    <location>
        <begin position="1238"/>
        <end position="1271"/>
    </location>
</feature>
<dbReference type="PANTHER" id="PTHR45626:SF22">
    <property type="entry name" value="DNA REPAIR PROTEIN RAD5"/>
    <property type="match status" value="1"/>
</dbReference>
<evidence type="ECO:0000256" key="2">
    <source>
        <dbReference type="ARBA" id="ARBA00022801"/>
    </source>
</evidence>
<feature type="domain" description="Helicase ATP-binding" evidence="5">
    <location>
        <begin position="623"/>
        <end position="843"/>
    </location>
</feature>
<dbReference type="Gene3D" id="3.40.50.10810">
    <property type="entry name" value="Tandem AAA-ATPase domain"/>
    <property type="match status" value="1"/>
</dbReference>
<feature type="region of interest" description="Disordered" evidence="4">
    <location>
        <begin position="151"/>
        <end position="179"/>
    </location>
</feature>
<evidence type="ECO:0000256" key="3">
    <source>
        <dbReference type="ARBA" id="ARBA00022840"/>
    </source>
</evidence>
<evidence type="ECO:0000256" key="4">
    <source>
        <dbReference type="SAM" id="MobiDB-lite"/>
    </source>
</evidence>
<dbReference type="EMBL" id="CAKKTJ010000131">
    <property type="protein sequence ID" value="CAH0475713.1"/>
    <property type="molecule type" value="Genomic_DNA"/>
</dbReference>
<sequence>MGRWQREYESKWCDYTQGVIHDFCRTYAVQCSSSITQADEYELQKVLAVEGIAHVPPNHSRWRAPIPASQSPLTAFDAQDSLMSVGSSYVYNTPPPPDTQDIFPAFSSQEDFECQLTSRRRLSASQRLQLRMADMSPIAGDRRTSIECATTISPPSGTSKSPWTPRQSSPKLIGKTRRTPRRSLEARFKGDDLNVSIQSIRLCDDEESQMEDKKTEAEDTQMTDMSEVYDEEEKAAVGSDYEDDAEQEKEIDRVDVAADEQGVDPWSMIKHDDDAEDMNMFKELVFLKSDSEDDKERETKEQVDADAVVEEKRVNTDTSLTINISGKSIDASLSPKSLTERPTSASEHDFEFLGTENDCNNNIQQPQSGEKDVEMHGLARSVVESAPCSSSAIQTVGEPSQEDTNYPVDQQQIPAQTTRTLTPTSANSNSVARQSQPVLVRRSTGTLPANLSPQTRTPHAWSKNLPARETSYTRPTTVLTRDPAIALSLSVEKTTFAVQAASSVQKALHAYPAPASTAQTLSTVSASSKSALSRKRANRSPLLRAKLPLQMEYRFASDKRRRHRRRKSLAAKPGVFPYVVPELLVELQPYQKKALEWMLKREKELGGPITIDQQRRGEVTAVDALVAKVRGGVLADEMGLGKTICCLALICESLRLTRAADAQARSETGSTVSRLNPPTLIVTPLSILSQWKQELQAKTNLSVVTYQGGTRKSFRSATQFMGADIVLSTYDTLRLLECKVQDKDIDHDDDEEDSDGTRAKDDGWHQAPRLVSRSKKSVLTSKLHQLQWFRVILDESHLIANAGCGRARAAFTLSSKRRWCVTGTPIQNRTADLAALLQFVGLGNRAHTLSEQELQALVPRVVMRRLKSTVDVCSRAPILELPKKTEETIVLDFDSDVERALYILLHRSTKWQVLRYLQSKEAKLTHRTPLTTSSKEDSQERSLFMHVFELILRLRQLCNSCALVTANPFAEVETRVNSAEALAGNGVLDGISPFSTGEIELLKRLQKQHTDANGLSGYNPLESTKLTALMQELKKVRACRERVLVISQWTSYLDMIGERLEIHNAQCEARVLSVNDASEAGNEAIMFAKLDGRMSVKDREQVVRNFQQHEDTFDMGPVVGPPLDVLLLSLRTGGLGLNLTAAAHVFIMEPSWNPSLERQAIDRAHRFGQTREVRVVRFIIKGSIEERVVALQHKKRQLTAAFLGDGGIISSAKENRLHESRLSTGDLRRLFFTQHEQDVEEDQHYHDDENDGVEDHEDGNYDDSAAFVEFE</sequence>
<dbReference type="GO" id="GO:0005524">
    <property type="term" value="F:ATP binding"/>
    <property type="evidence" value="ECO:0007669"/>
    <property type="project" value="UniProtKB-KW"/>
</dbReference>
<gene>
    <name evidence="7" type="ORF">PBS003_LOCUS2523</name>
</gene>
<dbReference type="GO" id="GO:0016787">
    <property type="term" value="F:hydrolase activity"/>
    <property type="evidence" value="ECO:0007669"/>
    <property type="project" value="UniProtKB-KW"/>
</dbReference>
<dbReference type="InterPro" id="IPR001650">
    <property type="entry name" value="Helicase_C-like"/>
</dbReference>
<dbReference type="CDD" id="cd18008">
    <property type="entry name" value="DEXDc_SHPRH-like"/>
    <property type="match status" value="1"/>
</dbReference>
<dbReference type="Gene3D" id="3.40.50.300">
    <property type="entry name" value="P-loop containing nucleotide triphosphate hydrolases"/>
    <property type="match status" value="1"/>
</dbReference>
<dbReference type="InterPro" id="IPR000330">
    <property type="entry name" value="SNF2_N"/>
</dbReference>
<evidence type="ECO:0000313" key="8">
    <source>
        <dbReference type="Proteomes" id="UP001160483"/>
    </source>
</evidence>
<feature type="domain" description="Helicase C-terminal" evidence="6">
    <location>
        <begin position="1028"/>
        <end position="1228"/>
    </location>
</feature>
<organism evidence="7 8">
    <name type="scientific">Peronospora belbahrii</name>
    <dbReference type="NCBI Taxonomy" id="622444"/>
    <lineage>
        <taxon>Eukaryota</taxon>
        <taxon>Sar</taxon>
        <taxon>Stramenopiles</taxon>
        <taxon>Oomycota</taxon>
        <taxon>Peronosporomycetes</taxon>
        <taxon>Peronosporales</taxon>
        <taxon>Peronosporaceae</taxon>
        <taxon>Peronospora</taxon>
    </lineage>
</organism>
<dbReference type="PANTHER" id="PTHR45626">
    <property type="entry name" value="TRANSCRIPTION TERMINATION FACTOR 2-RELATED"/>
    <property type="match status" value="1"/>
</dbReference>
<name>A0AAU9KS89_9STRA</name>
<reference evidence="7" key="1">
    <citation type="submission" date="2021-11" db="EMBL/GenBank/DDBJ databases">
        <authorList>
            <person name="Islam A."/>
            <person name="Islam S."/>
            <person name="Flora M.S."/>
            <person name="Rahman M."/>
            <person name="Ziaur R.M."/>
            <person name="Epstein J.H."/>
            <person name="Hassan M."/>
            <person name="Klassen M."/>
            <person name="Woodard K."/>
            <person name="Webb A."/>
            <person name="Webby R.J."/>
            <person name="El Zowalaty M.E."/>
        </authorList>
    </citation>
    <scope>NUCLEOTIDE SEQUENCE</scope>
    <source>
        <strain evidence="7">Pbs3</strain>
    </source>
</reference>
<dbReference type="AlphaFoldDB" id="A0AAU9KS89"/>
<dbReference type="SUPFAM" id="SSF52540">
    <property type="entry name" value="P-loop containing nucleoside triphosphate hydrolases"/>
    <property type="match status" value="2"/>
</dbReference>
<dbReference type="InterPro" id="IPR050628">
    <property type="entry name" value="SNF2_RAD54_helicase_TF"/>
</dbReference>
<dbReference type="SMART" id="SM00487">
    <property type="entry name" value="DEXDc"/>
    <property type="match status" value="1"/>
</dbReference>
<dbReference type="PROSITE" id="PS51192">
    <property type="entry name" value="HELICASE_ATP_BIND_1"/>
    <property type="match status" value="1"/>
</dbReference>
<dbReference type="CDD" id="cd18793">
    <property type="entry name" value="SF2_C_SNF"/>
    <property type="match status" value="1"/>
</dbReference>
<feature type="compositionally biased region" description="Polar residues" evidence="4">
    <location>
        <begin position="387"/>
        <end position="457"/>
    </location>
</feature>
<evidence type="ECO:0000259" key="6">
    <source>
        <dbReference type="PROSITE" id="PS51194"/>
    </source>
</evidence>
<comment type="caution">
    <text evidence="7">The sequence shown here is derived from an EMBL/GenBank/DDBJ whole genome shotgun (WGS) entry which is preliminary data.</text>
</comment>
<proteinExistence type="predicted"/>
<dbReference type="GO" id="GO:0005634">
    <property type="term" value="C:nucleus"/>
    <property type="evidence" value="ECO:0007669"/>
    <property type="project" value="TreeGrafter"/>
</dbReference>
<evidence type="ECO:0000313" key="7">
    <source>
        <dbReference type="EMBL" id="CAH0475713.1"/>
    </source>
</evidence>
<dbReference type="GO" id="GO:0006281">
    <property type="term" value="P:DNA repair"/>
    <property type="evidence" value="ECO:0007669"/>
    <property type="project" value="TreeGrafter"/>
</dbReference>
<keyword evidence="1" id="KW-0547">Nucleotide-binding</keyword>
<dbReference type="InterPro" id="IPR049730">
    <property type="entry name" value="SNF2/RAD54-like_C"/>
</dbReference>
<feature type="compositionally biased region" description="Basic and acidic residues" evidence="4">
    <location>
        <begin position="755"/>
        <end position="764"/>
    </location>
</feature>
<evidence type="ECO:0000256" key="1">
    <source>
        <dbReference type="ARBA" id="ARBA00022741"/>
    </source>
</evidence>
<evidence type="ECO:0000259" key="5">
    <source>
        <dbReference type="PROSITE" id="PS51192"/>
    </source>
</evidence>
<protein>
    <recommendedName>
        <fullName evidence="9">Helicase ATP-binding domain-containing protein</fullName>
    </recommendedName>
</protein>
<keyword evidence="3" id="KW-0067">ATP-binding</keyword>
<feature type="compositionally biased region" description="Acidic residues" evidence="4">
    <location>
        <begin position="1248"/>
        <end position="1261"/>
    </location>
</feature>
<dbReference type="InterPro" id="IPR014001">
    <property type="entry name" value="Helicase_ATP-bd"/>
</dbReference>
<dbReference type="Pfam" id="PF00176">
    <property type="entry name" value="SNF2-rel_dom"/>
    <property type="match status" value="1"/>
</dbReference>
<dbReference type="Pfam" id="PF00271">
    <property type="entry name" value="Helicase_C"/>
    <property type="match status" value="1"/>
</dbReference>
<dbReference type="Proteomes" id="UP001160483">
    <property type="component" value="Unassembled WGS sequence"/>
</dbReference>
<dbReference type="InterPro" id="IPR038718">
    <property type="entry name" value="SNF2-like_sf"/>
</dbReference>